<comment type="similarity">
    <text evidence="2 5">Belongs to the peptidase M24B family.</text>
</comment>
<feature type="domain" description="Peptidase M24" evidence="6">
    <location>
        <begin position="135"/>
        <end position="337"/>
    </location>
</feature>
<dbReference type="GO" id="GO:0046872">
    <property type="term" value="F:metal ion binding"/>
    <property type="evidence" value="ECO:0007669"/>
    <property type="project" value="UniProtKB-KW"/>
</dbReference>
<dbReference type="InterPro" id="IPR000587">
    <property type="entry name" value="Creatinase_N"/>
</dbReference>
<evidence type="ECO:0000313" key="9">
    <source>
        <dbReference type="Proteomes" id="UP000199708"/>
    </source>
</evidence>
<dbReference type="Pfam" id="PF01321">
    <property type="entry name" value="Creatinase_N"/>
    <property type="match status" value="1"/>
</dbReference>
<evidence type="ECO:0000259" key="7">
    <source>
        <dbReference type="Pfam" id="PF01321"/>
    </source>
</evidence>
<dbReference type="InterPro" id="IPR001131">
    <property type="entry name" value="Peptidase_M24B_aminopep-P_CS"/>
</dbReference>
<dbReference type="SUPFAM" id="SSF55920">
    <property type="entry name" value="Creatinase/aminopeptidase"/>
    <property type="match status" value="1"/>
</dbReference>
<proteinExistence type="inferred from homology"/>
<dbReference type="FunFam" id="3.90.230.10:FF:000014">
    <property type="entry name" value="Aminopeptidase P family protein"/>
    <property type="match status" value="1"/>
</dbReference>
<dbReference type="AlphaFoldDB" id="A0A1G7U2J2"/>
<dbReference type="InterPro" id="IPR050659">
    <property type="entry name" value="Peptidase_M24B"/>
</dbReference>
<dbReference type="RefSeq" id="WP_090290196.1">
    <property type="nucleotide sequence ID" value="NZ_FNCK01000008.1"/>
</dbReference>
<evidence type="ECO:0000256" key="3">
    <source>
        <dbReference type="ARBA" id="ARBA00022723"/>
    </source>
</evidence>
<reference evidence="8 9" key="1">
    <citation type="submission" date="2016-10" db="EMBL/GenBank/DDBJ databases">
        <authorList>
            <person name="de Groot N.N."/>
        </authorList>
    </citation>
    <scope>NUCLEOTIDE SEQUENCE [LARGE SCALE GENOMIC DNA]</scope>
    <source>
        <strain evidence="8 9">ATCC BAA-466</strain>
    </source>
</reference>
<evidence type="ECO:0000256" key="5">
    <source>
        <dbReference type="RuleBase" id="RU000590"/>
    </source>
</evidence>
<keyword evidence="4" id="KW-0378">Hydrolase</keyword>
<evidence type="ECO:0000256" key="2">
    <source>
        <dbReference type="ARBA" id="ARBA00008766"/>
    </source>
</evidence>
<dbReference type="InterPro" id="IPR000994">
    <property type="entry name" value="Pept_M24"/>
</dbReference>
<feature type="domain" description="Creatinase N-terminal" evidence="7">
    <location>
        <begin position="3"/>
        <end position="127"/>
    </location>
</feature>
<keyword evidence="3 5" id="KW-0479">Metal-binding</keyword>
<dbReference type="Pfam" id="PF00557">
    <property type="entry name" value="Peptidase_M24"/>
    <property type="match status" value="1"/>
</dbReference>
<evidence type="ECO:0000256" key="4">
    <source>
        <dbReference type="ARBA" id="ARBA00022801"/>
    </source>
</evidence>
<dbReference type="Gene3D" id="3.90.230.10">
    <property type="entry name" value="Creatinase/methionine aminopeptidase superfamily"/>
    <property type="match status" value="1"/>
</dbReference>
<accession>A0A1G7U2J2</accession>
<dbReference type="STRING" id="120956.SAMN05421791_10832"/>
<comment type="cofactor">
    <cofactor evidence="1">
        <name>Mn(2+)</name>
        <dbReference type="ChEBI" id="CHEBI:29035"/>
    </cofactor>
</comment>
<evidence type="ECO:0000256" key="1">
    <source>
        <dbReference type="ARBA" id="ARBA00001936"/>
    </source>
</evidence>
<dbReference type="Gene3D" id="3.40.350.10">
    <property type="entry name" value="Creatinase/prolidase N-terminal domain"/>
    <property type="match status" value="1"/>
</dbReference>
<dbReference type="PROSITE" id="PS00491">
    <property type="entry name" value="PROLINE_PEPTIDASE"/>
    <property type="match status" value="1"/>
</dbReference>
<keyword evidence="9" id="KW-1185">Reference proteome</keyword>
<dbReference type="PANTHER" id="PTHR46112:SF3">
    <property type="entry name" value="AMINOPEPTIDASE YPDF"/>
    <property type="match status" value="1"/>
</dbReference>
<keyword evidence="8" id="KW-0031">Aminopeptidase</keyword>
<name>A0A1G7U2J2_9LACT</name>
<gene>
    <name evidence="8" type="ORF">SAMN05421791_10832</name>
</gene>
<evidence type="ECO:0000259" key="6">
    <source>
        <dbReference type="Pfam" id="PF00557"/>
    </source>
</evidence>
<organism evidence="8 9">
    <name type="scientific">Facklamia miroungae</name>
    <dbReference type="NCBI Taxonomy" id="120956"/>
    <lineage>
        <taxon>Bacteria</taxon>
        <taxon>Bacillati</taxon>
        <taxon>Bacillota</taxon>
        <taxon>Bacilli</taxon>
        <taxon>Lactobacillales</taxon>
        <taxon>Aerococcaceae</taxon>
        <taxon>Facklamia</taxon>
    </lineage>
</organism>
<dbReference type="GO" id="GO:0004177">
    <property type="term" value="F:aminopeptidase activity"/>
    <property type="evidence" value="ECO:0007669"/>
    <property type="project" value="UniProtKB-KW"/>
</dbReference>
<dbReference type="CDD" id="cd01092">
    <property type="entry name" value="APP-like"/>
    <property type="match status" value="1"/>
</dbReference>
<dbReference type="InterPro" id="IPR029149">
    <property type="entry name" value="Creatin/AminoP/Spt16_N"/>
</dbReference>
<dbReference type="EMBL" id="FNCK01000008">
    <property type="protein sequence ID" value="SDG41825.1"/>
    <property type="molecule type" value="Genomic_DNA"/>
</dbReference>
<sequence>MERINKLRQVLKENQFDAIYVTDLLNVRYLTGFTGSTGVVFVTQDKAFFITDFRYNTQANQQVKSASVVIHQNGVDQEIKNLIDQEKIKTLAIEADNMNVSHYLRIQELFEVDIKASQGLIEKIRLIKDESELATIRQACEITDQAFEHILTFIKPGVTEIQVANELEAFLKDKGSTGMSFDTIVASGERSAMPHGVASEKVIEDGDIVTLDFGCYYNGYSSDMTRTIAVGSISDKLKEIYEIVLEAHQRVIQEAKAGMTGKEIDAIARDYITEKGYGEYFGHSTGHGVGLNVHEMPAVSSRSEDVVVSNMVITDEPGIYIPGIGGVRIEDDLIVQEDRVVPINRSPKELIIL</sequence>
<evidence type="ECO:0000313" key="8">
    <source>
        <dbReference type="EMBL" id="SDG41825.1"/>
    </source>
</evidence>
<dbReference type="InterPro" id="IPR036005">
    <property type="entry name" value="Creatinase/aminopeptidase-like"/>
</dbReference>
<dbReference type="PANTHER" id="PTHR46112">
    <property type="entry name" value="AMINOPEPTIDASE"/>
    <property type="match status" value="1"/>
</dbReference>
<dbReference type="SUPFAM" id="SSF53092">
    <property type="entry name" value="Creatinase/prolidase N-terminal domain"/>
    <property type="match status" value="1"/>
</dbReference>
<dbReference type="OrthoDB" id="9806388at2"/>
<protein>
    <submittedName>
        <fullName evidence="8">Xaa-Pro aminopeptidase</fullName>
    </submittedName>
</protein>
<keyword evidence="8" id="KW-0645">Protease</keyword>
<dbReference type="Proteomes" id="UP000199708">
    <property type="component" value="Unassembled WGS sequence"/>
</dbReference>